<feature type="transmembrane region" description="Helical" evidence="9">
    <location>
        <begin position="7"/>
        <end position="26"/>
    </location>
</feature>
<feature type="transmembrane region" description="Helical" evidence="9">
    <location>
        <begin position="120"/>
        <end position="138"/>
    </location>
</feature>
<organism evidence="11 12">
    <name type="scientific">Crossiella equi</name>
    <dbReference type="NCBI Taxonomy" id="130796"/>
    <lineage>
        <taxon>Bacteria</taxon>
        <taxon>Bacillati</taxon>
        <taxon>Actinomycetota</taxon>
        <taxon>Actinomycetes</taxon>
        <taxon>Pseudonocardiales</taxon>
        <taxon>Pseudonocardiaceae</taxon>
        <taxon>Crossiella</taxon>
    </lineage>
</organism>
<dbReference type="Gene3D" id="3.30.565.10">
    <property type="entry name" value="Histidine kinase-like ATPase, C-terminal domain"/>
    <property type="match status" value="1"/>
</dbReference>
<gene>
    <name evidence="11" type="ORF">JOF53_000729</name>
</gene>
<feature type="transmembrane region" description="Helical" evidence="9">
    <location>
        <begin position="32"/>
        <end position="49"/>
    </location>
</feature>
<dbReference type="PANTHER" id="PTHR24421:SF10">
    <property type="entry name" value="NITRATE_NITRITE SENSOR PROTEIN NARQ"/>
    <property type="match status" value="1"/>
</dbReference>
<comment type="catalytic activity">
    <reaction evidence="1">
        <text>ATP + protein L-histidine = ADP + protein N-phospho-L-histidine.</text>
        <dbReference type="EC" id="2.7.13.3"/>
    </reaction>
</comment>
<evidence type="ECO:0000256" key="7">
    <source>
        <dbReference type="ARBA" id="ARBA00022840"/>
    </source>
</evidence>
<feature type="transmembrane region" description="Helical" evidence="9">
    <location>
        <begin position="56"/>
        <end position="77"/>
    </location>
</feature>
<comment type="caution">
    <text evidence="11">The sequence shown here is derived from an EMBL/GenBank/DDBJ whole genome shotgun (WGS) entry which is preliminary data.</text>
</comment>
<protein>
    <recommendedName>
        <fullName evidence="2">histidine kinase</fullName>
        <ecNumber evidence="2">2.7.13.3</ecNumber>
    </recommendedName>
</protein>
<dbReference type="CDD" id="cd16917">
    <property type="entry name" value="HATPase_UhpB-NarQ-NarX-like"/>
    <property type="match status" value="1"/>
</dbReference>
<keyword evidence="9" id="KW-1133">Transmembrane helix</keyword>
<keyword evidence="6 11" id="KW-0418">Kinase</keyword>
<keyword evidence="5" id="KW-0547">Nucleotide-binding</keyword>
<evidence type="ECO:0000313" key="11">
    <source>
        <dbReference type="EMBL" id="MBP2471857.1"/>
    </source>
</evidence>
<keyword evidence="4" id="KW-0808">Transferase</keyword>
<evidence type="ECO:0000256" key="8">
    <source>
        <dbReference type="ARBA" id="ARBA00023012"/>
    </source>
</evidence>
<feature type="transmembrane region" description="Helical" evidence="9">
    <location>
        <begin position="165"/>
        <end position="183"/>
    </location>
</feature>
<evidence type="ECO:0000259" key="10">
    <source>
        <dbReference type="SMART" id="SM00387"/>
    </source>
</evidence>
<feature type="domain" description="Histidine kinase/HSP90-like ATPase" evidence="10">
    <location>
        <begin position="310"/>
        <end position="400"/>
    </location>
</feature>
<feature type="transmembrane region" description="Helical" evidence="9">
    <location>
        <begin position="97"/>
        <end position="113"/>
    </location>
</feature>
<dbReference type="InterPro" id="IPR050482">
    <property type="entry name" value="Sensor_HK_TwoCompSys"/>
</dbReference>
<evidence type="ECO:0000256" key="3">
    <source>
        <dbReference type="ARBA" id="ARBA00022553"/>
    </source>
</evidence>
<dbReference type="Gene3D" id="1.20.5.1930">
    <property type="match status" value="1"/>
</dbReference>
<dbReference type="EMBL" id="JAGIOO010000001">
    <property type="protein sequence ID" value="MBP2471857.1"/>
    <property type="molecule type" value="Genomic_DNA"/>
</dbReference>
<keyword evidence="9" id="KW-0812">Transmembrane</keyword>
<sequence>MREIRKQWPAAGLLAVLLGAQLYLVWPANGRQLVMFGVVTLACLAAVCAHRHLLATAVLCAAVLAGTALTSGLGRAVFLPVQGVNGPAGFDLGPGPLSFPETAAVLALVMLVVRTARPAVSVGVLVALALVAAHAARLRPALGWLEYENSATIVRSHLVWYERESFVVLVLLGVAATAIGLLLRSGDAHRALVAAAAVARAQRDERFELARELHDVVAHHVTGMLVLAQAAKVLAEDNTKAACDLLPRIITGGTEAVGAMRHLVGTLRESTPTAPAGTLAAELTALVAEAREAGLPVRAGIDVPGEVGQDLRHTVLRVVREALTNTRKHAADATRVEVDVQLSPTAIRLSVSDNGSAQPAHSGGYGLVGMRERVELLGGRLFTGATGSGWLVAAELPLEVAT</sequence>
<keyword evidence="9" id="KW-0472">Membrane</keyword>
<keyword evidence="12" id="KW-1185">Reference proteome</keyword>
<accession>A0ABS5A6J9</accession>
<dbReference type="Pfam" id="PF02518">
    <property type="entry name" value="HATPase_c"/>
    <property type="match status" value="1"/>
</dbReference>
<dbReference type="PANTHER" id="PTHR24421">
    <property type="entry name" value="NITRATE/NITRITE SENSOR PROTEIN NARX-RELATED"/>
    <property type="match status" value="1"/>
</dbReference>
<dbReference type="Proteomes" id="UP001519363">
    <property type="component" value="Unassembled WGS sequence"/>
</dbReference>
<dbReference type="InterPro" id="IPR003594">
    <property type="entry name" value="HATPase_dom"/>
</dbReference>
<evidence type="ECO:0000256" key="9">
    <source>
        <dbReference type="SAM" id="Phobius"/>
    </source>
</evidence>
<dbReference type="SMART" id="SM00387">
    <property type="entry name" value="HATPase_c"/>
    <property type="match status" value="1"/>
</dbReference>
<dbReference type="EC" id="2.7.13.3" evidence="2"/>
<evidence type="ECO:0000256" key="5">
    <source>
        <dbReference type="ARBA" id="ARBA00022741"/>
    </source>
</evidence>
<keyword evidence="3" id="KW-0597">Phosphoprotein</keyword>
<dbReference type="InterPro" id="IPR011712">
    <property type="entry name" value="Sig_transdc_His_kin_sub3_dim/P"/>
</dbReference>
<dbReference type="Pfam" id="PF07730">
    <property type="entry name" value="HisKA_3"/>
    <property type="match status" value="1"/>
</dbReference>
<reference evidence="11 12" key="1">
    <citation type="submission" date="2021-03" db="EMBL/GenBank/DDBJ databases">
        <title>Sequencing the genomes of 1000 actinobacteria strains.</title>
        <authorList>
            <person name="Klenk H.-P."/>
        </authorList>
    </citation>
    <scope>NUCLEOTIDE SEQUENCE [LARGE SCALE GENOMIC DNA]</scope>
    <source>
        <strain evidence="11 12">DSM 44580</strain>
    </source>
</reference>
<dbReference type="InterPro" id="IPR036890">
    <property type="entry name" value="HATPase_C_sf"/>
</dbReference>
<evidence type="ECO:0000256" key="4">
    <source>
        <dbReference type="ARBA" id="ARBA00022679"/>
    </source>
</evidence>
<evidence type="ECO:0000313" key="12">
    <source>
        <dbReference type="Proteomes" id="UP001519363"/>
    </source>
</evidence>
<dbReference type="SUPFAM" id="SSF55874">
    <property type="entry name" value="ATPase domain of HSP90 chaperone/DNA topoisomerase II/histidine kinase"/>
    <property type="match status" value="1"/>
</dbReference>
<evidence type="ECO:0000256" key="2">
    <source>
        <dbReference type="ARBA" id="ARBA00012438"/>
    </source>
</evidence>
<dbReference type="RefSeq" id="WP_086780955.1">
    <property type="nucleotide sequence ID" value="NZ_JAGIOO010000001.1"/>
</dbReference>
<evidence type="ECO:0000256" key="1">
    <source>
        <dbReference type="ARBA" id="ARBA00000085"/>
    </source>
</evidence>
<keyword evidence="8" id="KW-0902">Two-component regulatory system</keyword>
<proteinExistence type="predicted"/>
<dbReference type="GO" id="GO:0016301">
    <property type="term" value="F:kinase activity"/>
    <property type="evidence" value="ECO:0007669"/>
    <property type="project" value="UniProtKB-KW"/>
</dbReference>
<keyword evidence="7" id="KW-0067">ATP-binding</keyword>
<evidence type="ECO:0000256" key="6">
    <source>
        <dbReference type="ARBA" id="ARBA00022777"/>
    </source>
</evidence>
<name>A0ABS5A6J9_9PSEU</name>